<name>A0ABU2C1W5_9ACTN</name>
<dbReference type="Proteomes" id="UP001183648">
    <property type="component" value="Unassembled WGS sequence"/>
</dbReference>
<evidence type="ECO:0000313" key="2">
    <source>
        <dbReference type="Proteomes" id="UP001183648"/>
    </source>
</evidence>
<keyword evidence="2" id="KW-1185">Reference proteome</keyword>
<evidence type="ECO:0000313" key="1">
    <source>
        <dbReference type="EMBL" id="MDR7364664.1"/>
    </source>
</evidence>
<gene>
    <name evidence="1" type="ORF">J2S63_004217</name>
</gene>
<accession>A0ABU2C1W5</accession>
<organism evidence="1 2">
    <name type="scientific">Nocardioides marmoribigeumensis</name>
    <dbReference type="NCBI Taxonomy" id="433649"/>
    <lineage>
        <taxon>Bacteria</taxon>
        <taxon>Bacillati</taxon>
        <taxon>Actinomycetota</taxon>
        <taxon>Actinomycetes</taxon>
        <taxon>Propionibacteriales</taxon>
        <taxon>Nocardioidaceae</taxon>
        <taxon>Nocardioides</taxon>
    </lineage>
</organism>
<sequence>MSAVDDLAAALAADPSCWEELASYEDRGAFAFRLARLAPSYGVEVTREEVLDALVVRRREWLSRWV</sequence>
<dbReference type="RefSeq" id="WP_310306527.1">
    <property type="nucleotide sequence ID" value="NZ_BAAAPS010000006.1"/>
</dbReference>
<proteinExistence type="predicted"/>
<comment type="caution">
    <text evidence="1">The sequence shown here is derived from an EMBL/GenBank/DDBJ whole genome shotgun (WGS) entry which is preliminary data.</text>
</comment>
<dbReference type="EMBL" id="JAVDYG010000001">
    <property type="protein sequence ID" value="MDR7364664.1"/>
    <property type="molecule type" value="Genomic_DNA"/>
</dbReference>
<reference evidence="1 2" key="1">
    <citation type="submission" date="2023-07" db="EMBL/GenBank/DDBJ databases">
        <title>Sequencing the genomes of 1000 actinobacteria strains.</title>
        <authorList>
            <person name="Klenk H.-P."/>
        </authorList>
    </citation>
    <scope>NUCLEOTIDE SEQUENCE [LARGE SCALE GENOMIC DNA]</scope>
    <source>
        <strain evidence="1 2">DSM 19426</strain>
    </source>
</reference>
<protein>
    <submittedName>
        <fullName evidence="1">Uncharacterized protein</fullName>
    </submittedName>
</protein>